<dbReference type="PANTHER" id="PTHR45962">
    <property type="entry name" value="N-FATTY-ACYL-AMINO ACID SYNTHASE/HYDROLASE PM20D1"/>
    <property type="match status" value="1"/>
</dbReference>
<evidence type="ECO:0000256" key="4">
    <source>
        <dbReference type="ARBA" id="ARBA00022801"/>
    </source>
</evidence>
<evidence type="ECO:0000256" key="5">
    <source>
        <dbReference type="ARBA" id="ARBA00022833"/>
    </source>
</evidence>
<feature type="binding site" evidence="6">
    <location>
        <position position="232"/>
    </location>
    <ligand>
        <name>Zn(2+)</name>
        <dbReference type="ChEBI" id="CHEBI:29105"/>
        <label>2</label>
    </ligand>
</feature>
<evidence type="ECO:0000259" key="7">
    <source>
        <dbReference type="Pfam" id="PF07687"/>
    </source>
</evidence>
<dbReference type="GO" id="GO:0051603">
    <property type="term" value="P:proteolysis involved in protein catabolic process"/>
    <property type="evidence" value="ECO:0007669"/>
    <property type="project" value="TreeGrafter"/>
</dbReference>
<dbReference type="AlphaFoldDB" id="A0A0G2GXL2"/>
<dbReference type="InterPro" id="IPR017141">
    <property type="entry name" value="Pept_M20_carboxypep"/>
</dbReference>
<comment type="caution">
    <text evidence="8">The sequence shown here is derived from an EMBL/GenBank/DDBJ whole genome shotgun (WGS) entry which is preliminary data.</text>
</comment>
<protein>
    <submittedName>
        <fullName evidence="8">Putative carboxypeptidase s</fullName>
    </submittedName>
</protein>
<keyword evidence="5 6" id="KW-0862">Zinc</keyword>
<keyword evidence="3 6" id="KW-0479">Metal-binding</keyword>
<feature type="domain" description="Peptidase M20 dimerisation" evidence="7">
    <location>
        <begin position="251"/>
        <end position="400"/>
    </location>
</feature>
<feature type="binding site" evidence="6">
    <location>
        <position position="167"/>
    </location>
    <ligand>
        <name>Zn(2+)</name>
        <dbReference type="ChEBI" id="CHEBI:29105"/>
        <label>2</label>
    </ligand>
</feature>
<dbReference type="InterPro" id="IPR036264">
    <property type="entry name" value="Bact_exopeptidase_dim_dom"/>
</dbReference>
<dbReference type="PIRSF" id="PIRSF037217">
    <property type="entry name" value="Carboxypeptidase_S"/>
    <property type="match status" value="1"/>
</dbReference>
<dbReference type="GO" id="GO:0046872">
    <property type="term" value="F:metal ion binding"/>
    <property type="evidence" value="ECO:0007669"/>
    <property type="project" value="UniProtKB-KW"/>
</dbReference>
<dbReference type="Pfam" id="PF07687">
    <property type="entry name" value="M20_dimer"/>
    <property type="match status" value="1"/>
</dbReference>
<dbReference type="InterPro" id="IPR047177">
    <property type="entry name" value="Pept_M20A"/>
</dbReference>
<dbReference type="InterPro" id="IPR011650">
    <property type="entry name" value="Peptidase_M20_dimer"/>
</dbReference>
<keyword evidence="9" id="KW-1185">Reference proteome</keyword>
<feature type="binding site" evidence="6">
    <location>
        <position position="202"/>
    </location>
    <ligand>
        <name>Zn(2+)</name>
        <dbReference type="ChEBI" id="CHEBI:29105"/>
        <label>1</label>
    </ligand>
</feature>
<keyword evidence="4" id="KW-0378">Hydrolase</keyword>
<comment type="similarity">
    <text evidence="1">Belongs to the peptidase M20A family.</text>
</comment>
<evidence type="ECO:0000256" key="1">
    <source>
        <dbReference type="ARBA" id="ARBA00006247"/>
    </source>
</evidence>
<organism evidence="8 9">
    <name type="scientific">Phaeomoniella chlamydospora</name>
    <name type="common">Phaeoacremonium chlamydosporum</name>
    <dbReference type="NCBI Taxonomy" id="158046"/>
    <lineage>
        <taxon>Eukaryota</taxon>
        <taxon>Fungi</taxon>
        <taxon>Dikarya</taxon>
        <taxon>Ascomycota</taxon>
        <taxon>Pezizomycotina</taxon>
        <taxon>Eurotiomycetes</taxon>
        <taxon>Chaetothyriomycetidae</taxon>
        <taxon>Phaeomoniellales</taxon>
        <taxon>Phaeomoniellaceae</taxon>
        <taxon>Phaeomoniella</taxon>
    </lineage>
</organism>
<evidence type="ECO:0000256" key="2">
    <source>
        <dbReference type="ARBA" id="ARBA00022670"/>
    </source>
</evidence>
<dbReference type="Pfam" id="PF01546">
    <property type="entry name" value="Peptidase_M20"/>
    <property type="match status" value="1"/>
</dbReference>
<proteinExistence type="inferred from homology"/>
<dbReference type="Gene3D" id="1.10.150.900">
    <property type="match status" value="1"/>
</dbReference>
<feature type="binding site" evidence="6">
    <location>
        <position position="505"/>
    </location>
    <ligand>
        <name>Zn(2+)</name>
        <dbReference type="ChEBI" id="CHEBI:29105"/>
        <label>1</label>
    </ligand>
</feature>
<accession>A0A0G2GXL2</accession>
<feature type="binding site" evidence="6">
    <location>
        <position position="167"/>
    </location>
    <ligand>
        <name>Zn(2+)</name>
        <dbReference type="ChEBI" id="CHEBI:29105"/>
        <label>1</label>
    </ligand>
</feature>
<dbReference type="GO" id="GO:0004181">
    <property type="term" value="F:metallocarboxypeptidase activity"/>
    <property type="evidence" value="ECO:0007669"/>
    <property type="project" value="InterPro"/>
</dbReference>
<dbReference type="Gene3D" id="3.30.70.360">
    <property type="match status" value="1"/>
</dbReference>
<evidence type="ECO:0000313" key="9">
    <source>
        <dbReference type="Proteomes" id="UP000053317"/>
    </source>
</evidence>
<dbReference type="Gene3D" id="3.40.630.10">
    <property type="entry name" value="Zn peptidases"/>
    <property type="match status" value="1"/>
</dbReference>
<evidence type="ECO:0000313" key="8">
    <source>
        <dbReference type="EMBL" id="KKY27908.1"/>
    </source>
</evidence>
<dbReference type="GO" id="GO:0000328">
    <property type="term" value="C:fungal-type vacuole lumen"/>
    <property type="evidence" value="ECO:0007669"/>
    <property type="project" value="TreeGrafter"/>
</dbReference>
<sequence>MVLSKNIRRPVPFVWTPSSKGSEAQLEKSTKAAGAISGSLLLHPQFRDVVAERLAGAVKIPTVTYDHMGPIGTDPRWDVFYLFSKYLEETFTQVYEKLNVITINQHGLLYTWEACNFPPSSGHQKKCMLTVKEKVVPAPDSTANRWTHPPFSGHYDGDFIWGRGSEDDKSNLIAMLSALESLLIEDFGPQRTVVLSVGFDEEGGAEESYGAKCLANRPLKQYGKNGIELILDEGIAGVDNYFGTDFALPATAEKGYVDVTVTVNTAGGHSSTPPDYTAIGYLARIIQAIEDNPFPSHLTSINPTKTFLEQAALHSKKMPSSLRAAILDPSRSGEVISYLDKNPELRALIRTSTAVDIVKGGEKANALPETAQVTVNHRIAIEDSVQTIKDHYIEILTPISQKYNLTLLHFNTPTPDPIRSTSAICSTMTLSAYDALEPSPVSNPSDPRFTWLTETIHHTLGSEIIVSPTLLTGNTDTQFYWDLSSQIYRFSPWNQKLDPRGSRMHTVDERVPVEGLMEMVRFYWEFVRYVDGKRL</sequence>
<dbReference type="InterPro" id="IPR002933">
    <property type="entry name" value="Peptidase_M20"/>
</dbReference>
<dbReference type="SUPFAM" id="SSF53187">
    <property type="entry name" value="Zn-dependent exopeptidases"/>
    <property type="match status" value="1"/>
</dbReference>
<dbReference type="CDD" id="cd05674">
    <property type="entry name" value="M20_yscS"/>
    <property type="match status" value="1"/>
</dbReference>
<keyword evidence="2" id="KW-0645">Protease</keyword>
<dbReference type="PANTHER" id="PTHR45962:SF1">
    <property type="entry name" value="N-FATTY-ACYL-AMINO ACID SYNTHASE_HYDROLASE PM20D1"/>
    <property type="match status" value="1"/>
</dbReference>
<evidence type="ECO:0000256" key="6">
    <source>
        <dbReference type="PIRSR" id="PIRSR037217-2"/>
    </source>
</evidence>
<evidence type="ECO:0000256" key="3">
    <source>
        <dbReference type="ARBA" id="ARBA00022723"/>
    </source>
</evidence>
<dbReference type="SUPFAM" id="SSF55031">
    <property type="entry name" value="Bacterial exopeptidase dimerisation domain"/>
    <property type="match status" value="1"/>
</dbReference>
<name>A0A0G2GXL2_PHACM</name>
<dbReference type="EMBL" id="LCWF01000019">
    <property type="protein sequence ID" value="KKY27908.1"/>
    <property type="molecule type" value="Genomic_DNA"/>
</dbReference>
<gene>
    <name evidence="8" type="ORF">UCRPC4_g00752</name>
</gene>
<reference evidence="8 9" key="1">
    <citation type="submission" date="2015-05" db="EMBL/GenBank/DDBJ databases">
        <title>Distinctive expansion of gene families associated with plant cell wall degradation and secondary metabolism in the genomes of grapevine trunk pathogens.</title>
        <authorList>
            <person name="Lawrence D.P."/>
            <person name="Travadon R."/>
            <person name="Rolshausen P.E."/>
            <person name="Baumgartner K."/>
        </authorList>
    </citation>
    <scope>NUCLEOTIDE SEQUENCE [LARGE SCALE GENOMIC DNA]</scope>
    <source>
        <strain evidence="8">UCRPC4</strain>
    </source>
</reference>
<dbReference type="Proteomes" id="UP000053317">
    <property type="component" value="Unassembled WGS sequence"/>
</dbReference>
<reference evidence="8 9" key="2">
    <citation type="submission" date="2015-05" db="EMBL/GenBank/DDBJ databases">
        <authorList>
            <person name="Morales-Cruz A."/>
            <person name="Amrine K.C."/>
            <person name="Cantu D."/>
        </authorList>
    </citation>
    <scope>NUCLEOTIDE SEQUENCE [LARGE SCALE GENOMIC DNA]</scope>
    <source>
        <strain evidence="8">UCRPC4</strain>
    </source>
</reference>
<dbReference type="OrthoDB" id="3064516at2759"/>
<keyword evidence="8" id="KW-0121">Carboxypeptidase</keyword>